<dbReference type="InterPro" id="IPR036388">
    <property type="entry name" value="WH-like_DNA-bd_sf"/>
</dbReference>
<organism evidence="5 6">
    <name type="scientific">Kouleothrix aurantiaca</name>
    <dbReference type="NCBI Taxonomy" id="186479"/>
    <lineage>
        <taxon>Bacteria</taxon>
        <taxon>Bacillati</taxon>
        <taxon>Chloroflexota</taxon>
        <taxon>Chloroflexia</taxon>
        <taxon>Chloroflexales</taxon>
        <taxon>Roseiflexineae</taxon>
        <taxon>Roseiflexaceae</taxon>
        <taxon>Kouleothrix</taxon>
    </lineage>
</organism>
<protein>
    <submittedName>
        <fullName evidence="5">MarR family transcriptional regulator</fullName>
    </submittedName>
</protein>
<proteinExistence type="predicted"/>
<dbReference type="GO" id="GO:0003677">
    <property type="term" value="F:DNA binding"/>
    <property type="evidence" value="ECO:0007669"/>
    <property type="project" value="UniProtKB-KW"/>
</dbReference>
<sequence length="108" mass="11832">SLNTAQFDVLAKVGAASNMTQQELASALLVTKGNISQLLSKMEHDGLVARRQEGRTNCLSLTERGQTLFQEVVPQQEAMIASLLAPLSDDEQAELLRLLRKLDQSLPE</sequence>
<keyword evidence="6" id="KW-1185">Reference proteome</keyword>
<feature type="non-terminal residue" evidence="5">
    <location>
        <position position="1"/>
    </location>
</feature>
<evidence type="ECO:0000259" key="4">
    <source>
        <dbReference type="PROSITE" id="PS50995"/>
    </source>
</evidence>
<feature type="domain" description="HTH marR-type" evidence="4">
    <location>
        <begin position="1"/>
        <end position="104"/>
    </location>
</feature>
<dbReference type="InterPro" id="IPR011991">
    <property type="entry name" value="ArsR-like_HTH"/>
</dbReference>
<dbReference type="Pfam" id="PF12802">
    <property type="entry name" value="MarR_2"/>
    <property type="match status" value="1"/>
</dbReference>
<keyword evidence="3" id="KW-0804">Transcription</keyword>
<dbReference type="PRINTS" id="PR00598">
    <property type="entry name" value="HTHMARR"/>
</dbReference>
<evidence type="ECO:0000313" key="6">
    <source>
        <dbReference type="Proteomes" id="UP000050509"/>
    </source>
</evidence>
<gene>
    <name evidence="5" type="ORF">SE17_14030</name>
</gene>
<dbReference type="CDD" id="cd00090">
    <property type="entry name" value="HTH_ARSR"/>
    <property type="match status" value="1"/>
</dbReference>
<keyword evidence="1" id="KW-0805">Transcription regulation</keyword>
<reference evidence="5 6" key="1">
    <citation type="submission" date="2015-09" db="EMBL/GenBank/DDBJ databases">
        <title>Draft genome sequence of Kouleothrix aurantiaca JCM 19913.</title>
        <authorList>
            <person name="Hemp J."/>
        </authorList>
    </citation>
    <scope>NUCLEOTIDE SEQUENCE [LARGE SCALE GENOMIC DNA]</scope>
    <source>
        <strain evidence="5 6">COM-B</strain>
    </source>
</reference>
<dbReference type="GO" id="GO:0003700">
    <property type="term" value="F:DNA-binding transcription factor activity"/>
    <property type="evidence" value="ECO:0007669"/>
    <property type="project" value="InterPro"/>
</dbReference>
<dbReference type="SUPFAM" id="SSF46785">
    <property type="entry name" value="Winged helix' DNA-binding domain"/>
    <property type="match status" value="1"/>
</dbReference>
<dbReference type="Gene3D" id="1.10.10.10">
    <property type="entry name" value="Winged helix-like DNA-binding domain superfamily/Winged helix DNA-binding domain"/>
    <property type="match status" value="1"/>
</dbReference>
<dbReference type="EMBL" id="LJCR01000463">
    <property type="protein sequence ID" value="KPV52683.1"/>
    <property type="molecule type" value="Genomic_DNA"/>
</dbReference>
<dbReference type="InterPro" id="IPR036390">
    <property type="entry name" value="WH_DNA-bd_sf"/>
</dbReference>
<evidence type="ECO:0000256" key="2">
    <source>
        <dbReference type="ARBA" id="ARBA00023125"/>
    </source>
</evidence>
<dbReference type="PANTHER" id="PTHR42756">
    <property type="entry name" value="TRANSCRIPTIONAL REGULATOR, MARR"/>
    <property type="match status" value="1"/>
</dbReference>
<evidence type="ECO:0000313" key="5">
    <source>
        <dbReference type="EMBL" id="KPV52683.1"/>
    </source>
</evidence>
<dbReference type="InterPro" id="IPR000835">
    <property type="entry name" value="HTH_MarR-typ"/>
</dbReference>
<dbReference type="SMART" id="SM00347">
    <property type="entry name" value="HTH_MARR"/>
    <property type="match status" value="1"/>
</dbReference>
<keyword evidence="2" id="KW-0238">DNA-binding</keyword>
<evidence type="ECO:0000256" key="3">
    <source>
        <dbReference type="ARBA" id="ARBA00023163"/>
    </source>
</evidence>
<dbReference type="PANTHER" id="PTHR42756:SF1">
    <property type="entry name" value="TRANSCRIPTIONAL REPRESSOR OF EMRAB OPERON"/>
    <property type="match status" value="1"/>
</dbReference>
<accession>A0A0P9DR33</accession>
<dbReference type="PROSITE" id="PS50995">
    <property type="entry name" value="HTH_MARR_2"/>
    <property type="match status" value="1"/>
</dbReference>
<name>A0A0P9DR33_9CHLR</name>
<dbReference type="AlphaFoldDB" id="A0A0P9DR33"/>
<evidence type="ECO:0000256" key="1">
    <source>
        <dbReference type="ARBA" id="ARBA00023015"/>
    </source>
</evidence>
<dbReference type="Proteomes" id="UP000050509">
    <property type="component" value="Unassembled WGS sequence"/>
</dbReference>
<comment type="caution">
    <text evidence="5">The sequence shown here is derived from an EMBL/GenBank/DDBJ whole genome shotgun (WGS) entry which is preliminary data.</text>
</comment>